<dbReference type="PANTHER" id="PTHR43201">
    <property type="entry name" value="ACYL-COA SYNTHETASE"/>
    <property type="match status" value="1"/>
</dbReference>
<gene>
    <name evidence="5" type="ORF">PU648_48960</name>
</gene>
<evidence type="ECO:0000259" key="3">
    <source>
        <dbReference type="Pfam" id="PF00501"/>
    </source>
</evidence>
<dbReference type="InterPro" id="IPR000873">
    <property type="entry name" value="AMP-dep_synth/lig_dom"/>
</dbReference>
<accession>A0ABU3V1R7</accession>
<evidence type="ECO:0000313" key="6">
    <source>
        <dbReference type="Proteomes" id="UP001257627"/>
    </source>
</evidence>
<proteinExistence type="inferred from homology"/>
<name>A0ABU3V1R7_9ACTN</name>
<evidence type="ECO:0000259" key="4">
    <source>
        <dbReference type="Pfam" id="PF13193"/>
    </source>
</evidence>
<comment type="caution">
    <text evidence="5">The sequence shown here is derived from an EMBL/GenBank/DDBJ whole genome shotgun (WGS) entry which is preliminary data.</text>
</comment>
<dbReference type="InterPro" id="IPR020845">
    <property type="entry name" value="AMP-binding_CS"/>
</dbReference>
<dbReference type="InterPro" id="IPR045851">
    <property type="entry name" value="AMP-bd_C_sf"/>
</dbReference>
<dbReference type="Pfam" id="PF00501">
    <property type="entry name" value="AMP-binding"/>
    <property type="match status" value="1"/>
</dbReference>
<feature type="domain" description="AMP-binding enzyme C-terminal" evidence="4">
    <location>
        <begin position="445"/>
        <end position="520"/>
    </location>
</feature>
<dbReference type="Pfam" id="PF13193">
    <property type="entry name" value="AMP-binding_C"/>
    <property type="match status" value="1"/>
</dbReference>
<dbReference type="InterPro" id="IPR025110">
    <property type="entry name" value="AMP-bd_C"/>
</dbReference>
<dbReference type="NCBIfam" id="NF005801">
    <property type="entry name" value="PRK07656.1"/>
    <property type="match status" value="1"/>
</dbReference>
<dbReference type="PANTHER" id="PTHR43201:SF5">
    <property type="entry name" value="MEDIUM-CHAIN ACYL-COA LIGASE ACSF2, MITOCHONDRIAL"/>
    <property type="match status" value="1"/>
</dbReference>
<keyword evidence="6" id="KW-1185">Reference proteome</keyword>
<reference evidence="5 6" key="1">
    <citation type="submission" date="2023-02" db="EMBL/GenBank/DDBJ databases">
        <authorList>
            <person name="Maleckis M."/>
        </authorList>
    </citation>
    <scope>NUCLEOTIDE SEQUENCE [LARGE SCALE GENOMIC DNA]</scope>
    <source>
        <strain evidence="5 6">P8-A2</strain>
    </source>
</reference>
<evidence type="ECO:0000256" key="1">
    <source>
        <dbReference type="ARBA" id="ARBA00006432"/>
    </source>
</evidence>
<dbReference type="GO" id="GO:0016874">
    <property type="term" value="F:ligase activity"/>
    <property type="evidence" value="ECO:0007669"/>
    <property type="project" value="UniProtKB-KW"/>
</dbReference>
<feature type="domain" description="AMP-dependent synthetase/ligase" evidence="3">
    <location>
        <begin position="23"/>
        <end position="394"/>
    </location>
</feature>
<dbReference type="EMBL" id="JARAKF010000001">
    <property type="protein sequence ID" value="MDU9000121.1"/>
    <property type="molecule type" value="Genomic_DNA"/>
</dbReference>
<dbReference type="Proteomes" id="UP001257627">
    <property type="component" value="Unassembled WGS sequence"/>
</dbReference>
<dbReference type="SUPFAM" id="SSF56801">
    <property type="entry name" value="Acetyl-CoA synthetase-like"/>
    <property type="match status" value="1"/>
</dbReference>
<dbReference type="PROSITE" id="PS00455">
    <property type="entry name" value="AMP_BINDING"/>
    <property type="match status" value="1"/>
</dbReference>
<dbReference type="Gene3D" id="3.30.300.30">
    <property type="match status" value="1"/>
</dbReference>
<organism evidence="5 6">
    <name type="scientific">Streptomyces mirabilis</name>
    <dbReference type="NCBI Taxonomy" id="68239"/>
    <lineage>
        <taxon>Bacteria</taxon>
        <taxon>Bacillati</taxon>
        <taxon>Actinomycetota</taxon>
        <taxon>Actinomycetes</taxon>
        <taxon>Kitasatosporales</taxon>
        <taxon>Streptomycetaceae</taxon>
        <taxon>Streptomyces</taxon>
    </lineage>
</organism>
<dbReference type="Gene3D" id="3.40.50.12780">
    <property type="entry name" value="N-terminal domain of ligase-like"/>
    <property type="match status" value="1"/>
</dbReference>
<comment type="similarity">
    <text evidence="1">Belongs to the ATP-dependent AMP-binding enzyme family.</text>
</comment>
<dbReference type="InterPro" id="IPR042099">
    <property type="entry name" value="ANL_N_sf"/>
</dbReference>
<sequence length="536" mass="58397">MSDGSSPVRYDLEYRSIPHVIRVAAKQFADAPALVDESRRWSFRELEHHMVRAVKAAVALGVEPGDRVGLCAPNSAEWILAALGIQGAGGIVVPLNTRFKAQEIAYILRRSGAKAVFASSFLGHDYIAGLRNADPDLPALRRTVSILGPQGAAELAWEDFLRAGEADSSSTAHDLIDRLTPDDVSDVMFTSGTTGHPKGVVLTHGQSLRAYGWMSEEYTFTHSDSFLIIPPFFHCFGYKAGWLASLIHGVKVVPMRTFDAGRALEIIGRERVSILLGPPTIFQDLVNHPDRSAFDLSSLRVSMTGGTTIPESLIRAMKSELSFDIVMSAYGLTESTALVTTTRIGDSEETVARTTGRTIPDVEVSIVDDRGVAVPTGQDGEVLVRGYNVTRGYWDDPEATAAAVDAEGWLHTGDVGRLDERGNLAIVDRKKDLYIVGGFNAYPAEIEKLLLGNEAIEQAAVIGVPDERLGEVGCAFLVVRPGHRLTEADVVAWARENMANFKVPRHVRFVDALPRNASQKVLKDGLRRDWSKPSDN</sequence>
<keyword evidence="2 5" id="KW-0436">Ligase</keyword>
<evidence type="ECO:0000313" key="5">
    <source>
        <dbReference type="EMBL" id="MDU9000121.1"/>
    </source>
</evidence>
<protein>
    <submittedName>
        <fullName evidence="5">FadD3 family acyl-CoA ligase</fullName>
    </submittedName>
</protein>
<evidence type="ECO:0000256" key="2">
    <source>
        <dbReference type="ARBA" id="ARBA00022598"/>
    </source>
</evidence>